<gene>
    <name evidence="1" type="ORF">NYO99_19945</name>
</gene>
<keyword evidence="2" id="KW-1185">Reference proteome</keyword>
<reference evidence="1" key="1">
    <citation type="submission" date="2022-08" db="EMBL/GenBank/DDBJ databases">
        <title>Genome sequencing of Pelomonas sp. UHG3.</title>
        <authorList>
            <person name="So Y."/>
        </authorList>
    </citation>
    <scope>NUCLEOTIDE SEQUENCE</scope>
    <source>
        <strain evidence="1">UHG3</strain>
    </source>
</reference>
<organism evidence="1 2">
    <name type="scientific">Roseateles hydrophilus</name>
    <dbReference type="NCBI Taxonomy" id="2975054"/>
    <lineage>
        <taxon>Bacteria</taxon>
        <taxon>Pseudomonadati</taxon>
        <taxon>Pseudomonadota</taxon>
        <taxon>Betaproteobacteria</taxon>
        <taxon>Burkholderiales</taxon>
        <taxon>Sphaerotilaceae</taxon>
        <taxon>Roseateles</taxon>
    </lineage>
</organism>
<sequence>MPRPTPSSCCAGLRPTLTQGWRDGLPLTPAPFRQLASRSGSTPLELIRTCAGLLASGALQPIHARWGPGLVTERWRVFFDAADTTLLNALAALPGCVRIEQVVPAADARAAHGLWAELEALDANGLSAQLKRLTAAPSAQLCVQPAQPGDTPSEGPRGDPALAAALEAGLALSAHPFAHCARQLGRSERSLLASLQRWQQRQELHGLVLAPPPPRQPRPGWVTHWCEPPVAHEPGWPVSTELVRARTGPATTPWPWALMAVSHGMAPPQGLAPGGCHVRVQISEPRAQAQLFTPPG</sequence>
<accession>A0ACC6CFS9</accession>
<comment type="caution">
    <text evidence="1">The sequence shown here is derived from an EMBL/GenBank/DDBJ whole genome shotgun (WGS) entry which is preliminary data.</text>
</comment>
<protein>
    <submittedName>
        <fullName evidence="1">Uncharacterized protein</fullName>
    </submittedName>
</protein>
<evidence type="ECO:0000313" key="2">
    <source>
        <dbReference type="Proteomes" id="UP001076464"/>
    </source>
</evidence>
<dbReference type="Proteomes" id="UP001076464">
    <property type="component" value="Unassembled WGS sequence"/>
</dbReference>
<name>A0ACC6CFS9_9BURK</name>
<proteinExistence type="predicted"/>
<evidence type="ECO:0000313" key="1">
    <source>
        <dbReference type="EMBL" id="MCY4747256.1"/>
    </source>
</evidence>
<dbReference type="EMBL" id="JAPPUY010000006">
    <property type="protein sequence ID" value="MCY4747256.1"/>
    <property type="molecule type" value="Genomic_DNA"/>
</dbReference>